<accession>A0A179FDL4</accession>
<dbReference type="PANTHER" id="PTHR47840:SF1">
    <property type="entry name" value="ZN(II)2CYS6 TRANSCRIPTION FACTOR (EUROFUNG)"/>
    <property type="match status" value="1"/>
</dbReference>
<evidence type="ECO:0000256" key="1">
    <source>
        <dbReference type="ARBA" id="ARBA00023015"/>
    </source>
</evidence>
<reference evidence="4 5" key="1">
    <citation type="journal article" date="2016" name="PLoS Pathog.">
        <title>Biosynthesis of antibiotic leucinostatins in bio-control fungus Purpureocillium lilacinum and their inhibition on phytophthora revealed by genome mining.</title>
        <authorList>
            <person name="Wang G."/>
            <person name="Liu Z."/>
            <person name="Lin R."/>
            <person name="Li E."/>
            <person name="Mao Z."/>
            <person name="Ling J."/>
            <person name="Yang Y."/>
            <person name="Yin W.B."/>
            <person name="Xie B."/>
        </authorList>
    </citation>
    <scope>NUCLEOTIDE SEQUENCE [LARGE SCALE GENOMIC DNA]</scope>
    <source>
        <strain evidence="4">170</strain>
    </source>
</reference>
<keyword evidence="2" id="KW-0804">Transcription</keyword>
<keyword evidence="3" id="KW-0539">Nucleus</keyword>
<gene>
    <name evidence="4" type="ORF">VFPPC_16502</name>
</gene>
<dbReference type="EMBL" id="LSBJ02000006">
    <property type="protein sequence ID" value="OAQ63665.1"/>
    <property type="molecule type" value="Genomic_DNA"/>
</dbReference>
<dbReference type="AlphaFoldDB" id="A0A179FDL4"/>
<keyword evidence="5" id="KW-1185">Reference proteome</keyword>
<protein>
    <submittedName>
        <fullName evidence="4">Uncharacterized protein</fullName>
    </submittedName>
</protein>
<sequence>MGEPQNWLPHFVHQTASLAGLVIDRNVSTTKPSIADSMQLDEQMDKISALAPEVWWTIPLEEVKSEAEAGEFVDSLLIQFFFFHVRIYIHLPFLNASCESPLATVSRFKCASAARSLLRRYLKLRTMFNGRYLFDCKTTDFVGFTAAVALLVSNSPSRSNGSELDSEDISTSILKDVEGAFGILEKRDNCKIASQCRQALALLLRPTISQKSPQTISIPYFGKISTGPRREIANMIQSHKAQGEFLTTSNYAIDQAVIAPPQDYTLAFWGLQSNDSLGDMAWNVPDDCQDDILELFGPDISDWNFNQDIGSY</sequence>
<dbReference type="Proteomes" id="UP000078397">
    <property type="component" value="Unassembled WGS sequence"/>
</dbReference>
<dbReference type="STRING" id="1380566.A0A179FDL4"/>
<dbReference type="KEGG" id="pchm:VFPPC_16502"/>
<evidence type="ECO:0000313" key="5">
    <source>
        <dbReference type="Proteomes" id="UP000078397"/>
    </source>
</evidence>
<evidence type="ECO:0000313" key="4">
    <source>
        <dbReference type="EMBL" id="OAQ63665.1"/>
    </source>
</evidence>
<evidence type="ECO:0000256" key="3">
    <source>
        <dbReference type="ARBA" id="ARBA00023242"/>
    </source>
</evidence>
<proteinExistence type="predicted"/>
<keyword evidence="1" id="KW-0805">Transcription regulation</keyword>
<dbReference type="GeneID" id="28858249"/>
<comment type="caution">
    <text evidence="4">The sequence shown here is derived from an EMBL/GenBank/DDBJ whole genome shotgun (WGS) entry which is preliminary data.</text>
</comment>
<dbReference type="OrthoDB" id="5392779at2759"/>
<organism evidence="4 5">
    <name type="scientific">Pochonia chlamydosporia 170</name>
    <dbReference type="NCBI Taxonomy" id="1380566"/>
    <lineage>
        <taxon>Eukaryota</taxon>
        <taxon>Fungi</taxon>
        <taxon>Dikarya</taxon>
        <taxon>Ascomycota</taxon>
        <taxon>Pezizomycotina</taxon>
        <taxon>Sordariomycetes</taxon>
        <taxon>Hypocreomycetidae</taxon>
        <taxon>Hypocreales</taxon>
        <taxon>Clavicipitaceae</taxon>
        <taxon>Pochonia</taxon>
    </lineage>
</organism>
<dbReference type="RefSeq" id="XP_018141245.1">
    <property type="nucleotide sequence ID" value="XM_018294255.1"/>
</dbReference>
<dbReference type="PANTHER" id="PTHR47840">
    <property type="entry name" value="ZN(II)2CYS6 TRANSCRIPTION FACTOR (EUROFUNG)-RELATED"/>
    <property type="match status" value="1"/>
</dbReference>
<evidence type="ECO:0000256" key="2">
    <source>
        <dbReference type="ARBA" id="ARBA00023163"/>
    </source>
</evidence>
<name>A0A179FDL4_METCM</name>
<dbReference type="CDD" id="cd12148">
    <property type="entry name" value="fungal_TF_MHR"/>
    <property type="match status" value="1"/>
</dbReference>